<protein>
    <submittedName>
        <fullName evidence="2">Uncharacterized protein DUF4031</fullName>
    </submittedName>
</protein>
<dbReference type="Pfam" id="PF13223">
    <property type="entry name" value="DUF4031"/>
    <property type="match status" value="1"/>
</dbReference>
<comment type="caution">
    <text evidence="2">The sequence shown here is derived from an EMBL/GenBank/DDBJ whole genome shotgun (WGS) entry which is preliminary data.</text>
</comment>
<evidence type="ECO:0000313" key="2">
    <source>
        <dbReference type="EMBL" id="REF35919.1"/>
    </source>
</evidence>
<dbReference type="OrthoDB" id="9808993at2"/>
<feature type="domain" description="DUF4031" evidence="1">
    <location>
        <begin position="3"/>
        <end position="76"/>
    </location>
</feature>
<proteinExistence type="predicted"/>
<dbReference type="InterPro" id="IPR025109">
    <property type="entry name" value="DUF4031"/>
</dbReference>
<reference evidence="2 3" key="1">
    <citation type="submission" date="2018-08" db="EMBL/GenBank/DDBJ databases">
        <title>Sequencing the genomes of 1000 actinobacteria strains.</title>
        <authorList>
            <person name="Klenk H.-P."/>
        </authorList>
    </citation>
    <scope>NUCLEOTIDE SEQUENCE [LARGE SCALE GENOMIC DNA]</scope>
    <source>
        <strain evidence="2 3">DSM 22891</strain>
    </source>
</reference>
<keyword evidence="3" id="KW-1185">Reference proteome</keyword>
<sequence length="89" mass="10115">MSILVDPPMWTAYGRRWSHLVSDTSFEELHAFAERLGLPARGFHRDHYDLPEELYARAVAAGATPVSSRELVARILAAGLRRRRTPTDR</sequence>
<organism evidence="2 3">
    <name type="scientific">Thermasporomyces composti</name>
    <dbReference type="NCBI Taxonomy" id="696763"/>
    <lineage>
        <taxon>Bacteria</taxon>
        <taxon>Bacillati</taxon>
        <taxon>Actinomycetota</taxon>
        <taxon>Actinomycetes</taxon>
        <taxon>Propionibacteriales</taxon>
        <taxon>Nocardioidaceae</taxon>
        <taxon>Thermasporomyces</taxon>
    </lineage>
</organism>
<name>A0A3D9V351_THECX</name>
<evidence type="ECO:0000259" key="1">
    <source>
        <dbReference type="Pfam" id="PF13223"/>
    </source>
</evidence>
<evidence type="ECO:0000313" key="3">
    <source>
        <dbReference type="Proteomes" id="UP000256485"/>
    </source>
</evidence>
<accession>A0A3D9V351</accession>
<dbReference type="Proteomes" id="UP000256485">
    <property type="component" value="Unassembled WGS sequence"/>
</dbReference>
<dbReference type="RefSeq" id="WP_115849622.1">
    <property type="nucleotide sequence ID" value="NZ_QTUC01000001.1"/>
</dbReference>
<gene>
    <name evidence="2" type="ORF">DFJ64_1311</name>
</gene>
<dbReference type="AlphaFoldDB" id="A0A3D9V351"/>
<dbReference type="EMBL" id="QTUC01000001">
    <property type="protein sequence ID" value="REF35919.1"/>
    <property type="molecule type" value="Genomic_DNA"/>
</dbReference>